<proteinExistence type="predicted"/>
<dbReference type="EMBL" id="AMRG01000011">
    <property type="protein sequence ID" value="EKE82758.1"/>
    <property type="molecule type" value="Genomic_DNA"/>
</dbReference>
<accession>K2K5C3</accession>
<dbReference type="STRING" id="740709.A10D4_09139"/>
<evidence type="ECO:0000313" key="1">
    <source>
        <dbReference type="EMBL" id="EKE82758.1"/>
    </source>
</evidence>
<evidence type="ECO:0008006" key="3">
    <source>
        <dbReference type="Google" id="ProtNLM"/>
    </source>
</evidence>
<gene>
    <name evidence="1" type="ORF">A10D4_09139</name>
</gene>
<dbReference type="OrthoDB" id="9813379at2"/>
<name>K2K5C3_9GAMM</name>
<reference evidence="1 2" key="1">
    <citation type="journal article" date="2012" name="J. Bacteriol.">
        <title>Genome Sequence of Idiomarina xiamenensis Type Strain 10-D-4.</title>
        <authorList>
            <person name="Lai Q."/>
            <person name="Wang L."/>
            <person name="Wang W."/>
            <person name="Shao Z."/>
        </authorList>
    </citation>
    <scope>NUCLEOTIDE SEQUENCE [LARGE SCALE GENOMIC DNA]</scope>
    <source>
        <strain evidence="1 2">10-D-4</strain>
    </source>
</reference>
<dbReference type="eggNOG" id="COG1430">
    <property type="taxonomic scope" value="Bacteria"/>
</dbReference>
<dbReference type="Proteomes" id="UP000014115">
    <property type="component" value="Unassembled WGS sequence"/>
</dbReference>
<comment type="caution">
    <text evidence="1">The sequence shown here is derived from an EMBL/GenBank/DDBJ whole genome shotgun (WGS) entry which is preliminary data.</text>
</comment>
<dbReference type="PATRIC" id="fig|740709.3.peg.1849"/>
<protein>
    <recommendedName>
        <fullName evidence="3">DUF192 domain-containing protein</fullName>
    </recommendedName>
</protein>
<organism evidence="1 2">
    <name type="scientific">Idiomarina xiamenensis 10-D-4</name>
    <dbReference type="NCBI Taxonomy" id="740709"/>
    <lineage>
        <taxon>Bacteria</taxon>
        <taxon>Pseudomonadati</taxon>
        <taxon>Pseudomonadota</taxon>
        <taxon>Gammaproteobacteria</taxon>
        <taxon>Alteromonadales</taxon>
        <taxon>Idiomarinaceae</taxon>
        <taxon>Idiomarina</taxon>
    </lineage>
</organism>
<keyword evidence="2" id="KW-1185">Reference proteome</keyword>
<dbReference type="RefSeq" id="WP_008489105.1">
    <property type="nucleotide sequence ID" value="NZ_AMRG01000011.1"/>
</dbReference>
<dbReference type="AlphaFoldDB" id="K2K5C3"/>
<evidence type="ECO:0000313" key="2">
    <source>
        <dbReference type="Proteomes" id="UP000014115"/>
    </source>
</evidence>
<sequence length="158" mass="17900">MMSVYLAPKNADLAATSSASRALLLWSQVAIKQRYLSRLDGLTRWPYCQQSVIWLPHCRRIHSFGMRAPLDIIALDKQRRIVAVVRHLAVRQLQQFPRTARSNLTGRVDSLIECIAGQPWPLSAWLGRRLLFQAPLAAKHTDSNAELARQGVDVKYEA</sequence>